<evidence type="ECO:0000256" key="1">
    <source>
        <dbReference type="SAM" id="Phobius"/>
    </source>
</evidence>
<evidence type="ECO:0000313" key="2">
    <source>
        <dbReference type="EMBL" id="SHJ38664.1"/>
    </source>
</evidence>
<organism evidence="2 3">
    <name type="scientific">Aequorivita viscosa</name>
    <dbReference type="NCBI Taxonomy" id="797419"/>
    <lineage>
        <taxon>Bacteria</taxon>
        <taxon>Pseudomonadati</taxon>
        <taxon>Bacteroidota</taxon>
        <taxon>Flavobacteriia</taxon>
        <taxon>Flavobacteriales</taxon>
        <taxon>Flavobacteriaceae</taxon>
        <taxon>Aequorivita</taxon>
    </lineage>
</organism>
<keyword evidence="1" id="KW-1133">Transmembrane helix</keyword>
<protein>
    <submittedName>
        <fullName evidence="2">Uncharacterized protein</fullName>
    </submittedName>
</protein>
<sequence>MKMMEIEKTEQLLKKFDYKFKRKNNEIVIHLPYSQRVIVDFSDPEKIRIKDKLVGWNFLTGLIEMSIKSAFLYNFIGSILFTFLAIYVDVENFGITLIYFYLAFLFWVLLWTMYYLIKAENLKHTIINWNQV</sequence>
<dbReference type="STRING" id="797419.SAMN05216556_11861"/>
<keyword evidence="3" id="KW-1185">Reference proteome</keyword>
<dbReference type="AlphaFoldDB" id="A0A1M6IWC1"/>
<proteinExistence type="predicted"/>
<evidence type="ECO:0000313" key="3">
    <source>
        <dbReference type="Proteomes" id="UP000184172"/>
    </source>
</evidence>
<dbReference type="EMBL" id="FQYV01000015">
    <property type="protein sequence ID" value="SHJ38664.1"/>
    <property type="molecule type" value="Genomic_DNA"/>
</dbReference>
<keyword evidence="1" id="KW-0472">Membrane</keyword>
<feature type="transmembrane region" description="Helical" evidence="1">
    <location>
        <begin position="70"/>
        <end position="88"/>
    </location>
</feature>
<name>A0A1M6IWC1_9FLAO</name>
<feature type="transmembrane region" description="Helical" evidence="1">
    <location>
        <begin position="94"/>
        <end position="117"/>
    </location>
</feature>
<accession>A0A1M6IWC1</accession>
<gene>
    <name evidence="2" type="ORF">SAMN04487908_11560</name>
</gene>
<dbReference type="Proteomes" id="UP000184172">
    <property type="component" value="Unassembled WGS sequence"/>
</dbReference>
<keyword evidence="1" id="KW-0812">Transmembrane</keyword>
<reference evidence="3" key="1">
    <citation type="submission" date="2016-11" db="EMBL/GenBank/DDBJ databases">
        <authorList>
            <person name="Varghese N."/>
            <person name="Submissions S."/>
        </authorList>
    </citation>
    <scope>NUCLEOTIDE SEQUENCE [LARGE SCALE GENOMIC DNA]</scope>
    <source>
        <strain evidence="3">DSM 26349</strain>
    </source>
</reference>